<dbReference type="AlphaFoldDB" id="A0ABD5YH45"/>
<sequence length="67" mass="6873">MSSTAKSAGSIGLGATLGVMFLLIGSLFILDLIVPDPVPVLDEIVLLTLTIVSGGGSYKSFQNCCVE</sequence>
<keyword evidence="1" id="KW-0472">Membrane</keyword>
<accession>A0ABD5YH45</accession>
<comment type="caution">
    <text evidence="2">The sequence shown here is derived from an EMBL/GenBank/DDBJ whole genome shotgun (WGS) entry which is preliminary data.</text>
</comment>
<name>A0ABD5YH45_9EURY</name>
<keyword evidence="3" id="KW-1185">Reference proteome</keyword>
<keyword evidence="1" id="KW-0812">Transmembrane</keyword>
<evidence type="ECO:0000313" key="3">
    <source>
        <dbReference type="Proteomes" id="UP001596390"/>
    </source>
</evidence>
<evidence type="ECO:0000313" key="2">
    <source>
        <dbReference type="EMBL" id="MFC7185715.1"/>
    </source>
</evidence>
<dbReference type="Pfam" id="PF19611">
    <property type="entry name" value="DUF6116"/>
    <property type="match status" value="1"/>
</dbReference>
<proteinExistence type="predicted"/>
<keyword evidence="1" id="KW-1133">Transmembrane helix</keyword>
<reference evidence="2 3" key="1">
    <citation type="journal article" date="2019" name="Int. J. Syst. Evol. Microbiol.">
        <title>The Global Catalogue of Microorganisms (GCM) 10K type strain sequencing project: providing services to taxonomists for standard genome sequencing and annotation.</title>
        <authorList>
            <consortium name="The Broad Institute Genomics Platform"/>
            <consortium name="The Broad Institute Genome Sequencing Center for Infectious Disease"/>
            <person name="Wu L."/>
            <person name="Ma J."/>
        </authorList>
    </citation>
    <scope>NUCLEOTIDE SEQUENCE [LARGE SCALE GENOMIC DNA]</scope>
    <source>
        <strain evidence="2 3">Q85</strain>
    </source>
</reference>
<dbReference type="RefSeq" id="WP_267662700.1">
    <property type="nucleotide sequence ID" value="NZ_JAODIX010000008.1"/>
</dbReference>
<evidence type="ECO:0000256" key="1">
    <source>
        <dbReference type="SAM" id="Phobius"/>
    </source>
</evidence>
<protein>
    <submittedName>
        <fullName evidence="2">DUF6116 family protein</fullName>
    </submittedName>
</protein>
<dbReference type="EMBL" id="JBHSZZ010000008">
    <property type="protein sequence ID" value="MFC7185715.1"/>
    <property type="molecule type" value="Genomic_DNA"/>
</dbReference>
<gene>
    <name evidence="2" type="ORF">ACFQMK_02160</name>
</gene>
<feature type="transmembrane region" description="Helical" evidence="1">
    <location>
        <begin position="12"/>
        <end position="34"/>
    </location>
</feature>
<organism evidence="2 3">
    <name type="scientific">Halorubrum yunnanense</name>
    <dbReference type="NCBI Taxonomy" id="1526162"/>
    <lineage>
        <taxon>Archaea</taxon>
        <taxon>Methanobacteriati</taxon>
        <taxon>Methanobacteriota</taxon>
        <taxon>Stenosarchaea group</taxon>
        <taxon>Halobacteria</taxon>
        <taxon>Halobacteriales</taxon>
        <taxon>Haloferacaceae</taxon>
        <taxon>Halorubrum</taxon>
    </lineage>
</organism>
<dbReference type="InterPro" id="IPR046119">
    <property type="entry name" value="DUF6116"/>
</dbReference>
<dbReference type="Proteomes" id="UP001596390">
    <property type="component" value="Unassembled WGS sequence"/>
</dbReference>